<name>A0A1S9DLF4_ASPOZ</name>
<dbReference type="FunFam" id="1.10.472.80:FF:000044">
    <property type="entry name" value="GTPase-activating protein GYP5"/>
    <property type="match status" value="1"/>
</dbReference>
<feature type="coiled-coil region" evidence="10">
    <location>
        <begin position="1024"/>
        <end position="1160"/>
    </location>
</feature>
<evidence type="ECO:0000313" key="13">
    <source>
        <dbReference type="EMBL" id="OOO09878.1"/>
    </source>
</evidence>
<feature type="compositionally biased region" description="Basic and acidic residues" evidence="11">
    <location>
        <begin position="378"/>
        <end position="402"/>
    </location>
</feature>
<comment type="similarity">
    <text evidence="8">Belongs to the GYP5 family.</text>
</comment>
<evidence type="ECO:0000256" key="9">
    <source>
        <dbReference type="ARBA" id="ARBA00072088"/>
    </source>
</evidence>
<dbReference type="FunFam" id="1.10.10.750:FF:000003">
    <property type="entry name" value="GTPase activating protein (Evi5)"/>
    <property type="match status" value="1"/>
</dbReference>
<dbReference type="eggNOG" id="KOG1102">
    <property type="taxonomic scope" value="Eukaryota"/>
</dbReference>
<evidence type="ECO:0000256" key="3">
    <source>
        <dbReference type="ARBA" id="ARBA00022468"/>
    </source>
</evidence>
<dbReference type="Gene3D" id="1.10.8.270">
    <property type="entry name" value="putative rabgap domain of human tbc1 domain family member 14 like domains"/>
    <property type="match status" value="1"/>
</dbReference>
<feature type="region of interest" description="Disordered" evidence="11">
    <location>
        <begin position="704"/>
        <end position="779"/>
    </location>
</feature>
<dbReference type="Gene3D" id="1.10.472.80">
    <property type="entry name" value="Ypt/Rab-GAP domain of gyp1p, domain 3"/>
    <property type="match status" value="1"/>
</dbReference>
<dbReference type="VEuPathDB" id="FungiDB:AO090003001152"/>
<dbReference type="SMART" id="SM00164">
    <property type="entry name" value="TBC"/>
    <property type="match status" value="1"/>
</dbReference>
<dbReference type="EMBL" id="MKZY01000004">
    <property type="protein sequence ID" value="OOO09878.1"/>
    <property type="molecule type" value="Genomic_DNA"/>
</dbReference>
<keyword evidence="7 10" id="KW-0175">Coiled coil</keyword>
<comment type="caution">
    <text evidence="13">The sequence shown here is derived from an EMBL/GenBank/DDBJ whole genome shotgun (WGS) entry which is preliminary data.</text>
</comment>
<gene>
    <name evidence="13" type="ORF">OAory_01056860</name>
</gene>
<accession>A0A1S9DLF4</accession>
<dbReference type="Gene3D" id="1.25.40.120">
    <property type="entry name" value="Protein prenylyltransferase"/>
    <property type="match status" value="1"/>
</dbReference>
<reference evidence="13 14" key="1">
    <citation type="submission" date="2016-10" db="EMBL/GenBank/DDBJ databases">
        <title>Genome sequencing of Aspergillus oryzae BCC7051.</title>
        <authorList>
            <person name="Thammarongtham C."/>
            <person name="Vorapreeda T."/>
            <person name="Nookaew I."/>
            <person name="Srisuk T."/>
            <person name="Land M."/>
            <person name="Jeennor S."/>
            <person name="Laoteng K."/>
        </authorList>
    </citation>
    <scope>NUCLEOTIDE SEQUENCE [LARGE SCALE GENOMIC DNA]</scope>
    <source>
        <strain evidence="13 14">BCC7051</strain>
    </source>
</reference>
<dbReference type="Pfam" id="PF01239">
    <property type="entry name" value="PPTA"/>
    <property type="match status" value="4"/>
</dbReference>
<sequence>MVRQHGIPRYSLKEKSEEARQQELRKIEKYQELDHLVVQIAEQQYTPETLQKISELLTKNPEYYTVWNYRRQVLRHEFTQAASSDSAEAAADRITTLIKNDLLFLMPLLRSFPKCYWIWNYRLWLLDEAKRLLPLSISRRIWEEELALVGKMLRLDSRNFHGWGYRRVVVDTLETLTSEEQGESMAQAEFEYAKKMIGTNLSNFSAWHYRTKLIQRLLNEKSATDAERRKMLNDELELIHRALCDPYDQSLWFYHQNLMCTFDPATSGQTMAPNLSQSERLDYVRQEIEEIQDMLDGAEDYLFNCPRGLRFIMSRRNSRDYEGDTFDDALEAPTSQNNLTVSIPQSSSTRSLTDSPPSASATTPQLSDAPSLPTAPQDEVKTNGETSDAHSDTRSEAEETPRKQKLQKSPLLTAHRLSTTSLDEVNLASNNKDDEPFENHDISPGHNPGSPPLSSRDSMSAQNPRLSDPAPPVIKNTAPAAPPPPPARKLTGPFAWLTRSSTGSKETKSPPQNSRRSTAASISTISSNPELAGRTQDGEDQDGASTGSRKPARNSLKDQFKMLRMRDEGLVSENDEASVASGRASISQSAGSPPPSIPEERENDSAAITATSPPNVPPTVNPNLAPGTVSGFSASATDAAAPVDWELWQQLVNRGPQALKGTNSEELNAAIKRGIPQTIRGVIWQVLADSRNPELEEVYRELVARGTEKEKSRTSNGTTNGEKESASSSRSSIRSEHSGSAAHSVNGSPSPSHEVDPEKLAKEQSASEAARKKKEKEDGVALQKLEKTIRRDLGARTSYSRYFVSQGNQEGLFGLCKAYALYDEAVGYAQGMNFIVMPLLFNMDEAEAFTLLVKLMNHYGLREMFIHDMPGLHRSLFLFERLLEDMEPALYCHLRRRGVHPQLYATQWFLTLFAYRFPLQLVLRIYDLILDEGLENTILKFAIAIMRRNSEALLGMKDMTPLTTFLKERLFDVYIDKQPSASSILESGFFGSSGAADKEVYRADLLVQDACAVPLDGETIRAYTAEWEEKVRTEKEREQELENLKHTVATQSARIRLLEEQAEASDKEHVQLASELVHLKVENEELTDLNDALNMQVKNLKIVVDKQPAEVEEKLQTEMDRIMKRNMEVQNENRSMVEQMAEMEKELVEAKMKWAEIHENHENLKQKWSDLRKALD</sequence>
<dbReference type="Proteomes" id="UP000190312">
    <property type="component" value="Unassembled WGS sequence"/>
</dbReference>
<feature type="compositionally biased region" description="Low complexity" evidence="11">
    <location>
        <begin position="513"/>
        <end position="528"/>
    </location>
</feature>
<feature type="compositionally biased region" description="Polar residues" evidence="11">
    <location>
        <begin position="416"/>
        <end position="430"/>
    </location>
</feature>
<dbReference type="VEuPathDB" id="FungiDB:AO090003001153"/>
<protein>
    <recommendedName>
        <fullName evidence="9">GTPase-activating protein GYP5</fullName>
    </recommendedName>
</protein>
<dbReference type="FunFam" id="1.10.8.270:FF:000066">
    <property type="entry name" value="GTPase activating protein (Gyp5), putative"/>
    <property type="match status" value="1"/>
</dbReference>
<evidence type="ECO:0000256" key="5">
    <source>
        <dbReference type="ARBA" id="ARBA00022892"/>
    </source>
</evidence>
<dbReference type="Pfam" id="PF23436">
    <property type="entry name" value="RabGap-TBC_2"/>
    <property type="match status" value="1"/>
</dbReference>
<feature type="compositionally biased region" description="Polar residues" evidence="11">
    <location>
        <begin position="333"/>
        <end position="368"/>
    </location>
</feature>
<dbReference type="PANTHER" id="PTHR47219:SF9">
    <property type="entry name" value="GTPASE ACTIVATING PROTEIN AND CENTROSOME-ASSOCIATED, ISOFORM B"/>
    <property type="match status" value="1"/>
</dbReference>
<dbReference type="PROSITE" id="PS51147">
    <property type="entry name" value="PFTA"/>
    <property type="match status" value="4"/>
</dbReference>
<comment type="subcellular location">
    <subcellularLocation>
        <location evidence="1">Cytoplasm</location>
    </subcellularLocation>
</comment>
<feature type="region of interest" description="Disordered" evidence="11">
    <location>
        <begin position="324"/>
        <end position="557"/>
    </location>
</feature>
<evidence type="ECO:0000256" key="11">
    <source>
        <dbReference type="SAM" id="MobiDB-lite"/>
    </source>
</evidence>
<evidence type="ECO:0000256" key="8">
    <source>
        <dbReference type="ARBA" id="ARBA00061661"/>
    </source>
</evidence>
<proteinExistence type="inferred from homology"/>
<dbReference type="SUPFAM" id="SSF48439">
    <property type="entry name" value="Protein prenylyltransferase"/>
    <property type="match status" value="1"/>
</dbReference>
<dbReference type="InterPro" id="IPR035969">
    <property type="entry name" value="Rab-GAP_TBC_sf"/>
</dbReference>
<keyword evidence="4" id="KW-0963">Cytoplasm</keyword>
<feature type="compositionally biased region" description="Basic and acidic residues" evidence="11">
    <location>
        <begin position="753"/>
        <end position="762"/>
    </location>
</feature>
<keyword evidence="13" id="KW-0808">Transferase</keyword>
<evidence type="ECO:0000256" key="6">
    <source>
        <dbReference type="ARBA" id="ARBA00022927"/>
    </source>
</evidence>
<evidence type="ECO:0000256" key="10">
    <source>
        <dbReference type="SAM" id="Coils"/>
    </source>
</evidence>
<dbReference type="PANTHER" id="PTHR47219">
    <property type="entry name" value="RAB GTPASE-ACTIVATING PROTEIN 1-LIKE"/>
    <property type="match status" value="1"/>
</dbReference>
<dbReference type="OrthoDB" id="295078at2759"/>
<dbReference type="GO" id="GO:0005096">
    <property type="term" value="F:GTPase activator activity"/>
    <property type="evidence" value="ECO:0007669"/>
    <property type="project" value="UniProtKB-KW"/>
</dbReference>
<dbReference type="PROSITE" id="PS50086">
    <property type="entry name" value="TBC_RABGAP"/>
    <property type="match status" value="1"/>
</dbReference>
<evidence type="ECO:0000256" key="4">
    <source>
        <dbReference type="ARBA" id="ARBA00022490"/>
    </source>
</evidence>
<dbReference type="GO" id="GO:0015031">
    <property type="term" value="P:protein transport"/>
    <property type="evidence" value="ECO:0007669"/>
    <property type="project" value="UniProtKB-KW"/>
</dbReference>
<keyword evidence="5" id="KW-0931">ER-Golgi transport</keyword>
<keyword evidence="2" id="KW-0813">Transport</keyword>
<dbReference type="GO" id="GO:0016192">
    <property type="term" value="P:vesicle-mediated transport"/>
    <property type="evidence" value="ECO:0007669"/>
    <property type="project" value="UniProtKB-KW"/>
</dbReference>
<keyword evidence="3" id="KW-0343">GTPase activation</keyword>
<dbReference type="GO" id="GO:0008318">
    <property type="term" value="F:protein prenyltransferase activity"/>
    <property type="evidence" value="ECO:0007669"/>
    <property type="project" value="InterPro"/>
</dbReference>
<feature type="domain" description="Rab-GAP TBC" evidence="12">
    <location>
        <begin position="674"/>
        <end position="933"/>
    </location>
</feature>
<feature type="compositionally biased region" description="Polar residues" evidence="11">
    <location>
        <begin position="452"/>
        <end position="465"/>
    </location>
</feature>
<dbReference type="SUPFAM" id="SSF47923">
    <property type="entry name" value="Ypt/Rab-GAP domain of gyp1p"/>
    <property type="match status" value="2"/>
</dbReference>
<keyword evidence="6" id="KW-0653">Protein transport</keyword>
<dbReference type="AlphaFoldDB" id="A0A1S9DLF4"/>
<feature type="compositionally biased region" description="Basic and acidic residues" evidence="11">
    <location>
        <begin position="704"/>
        <end position="713"/>
    </location>
</feature>
<dbReference type="InterPro" id="IPR002088">
    <property type="entry name" value="Prenyl_trans_a"/>
</dbReference>
<organism evidence="13 14">
    <name type="scientific">Aspergillus oryzae</name>
    <name type="common">Yellow koji mold</name>
    <dbReference type="NCBI Taxonomy" id="5062"/>
    <lineage>
        <taxon>Eukaryota</taxon>
        <taxon>Fungi</taxon>
        <taxon>Dikarya</taxon>
        <taxon>Ascomycota</taxon>
        <taxon>Pezizomycotina</taxon>
        <taxon>Eurotiomycetes</taxon>
        <taxon>Eurotiomycetidae</taxon>
        <taxon>Eurotiales</taxon>
        <taxon>Aspergillaceae</taxon>
        <taxon>Aspergillus</taxon>
        <taxon>Aspergillus subgen. Circumdati</taxon>
    </lineage>
</organism>
<evidence type="ECO:0000256" key="7">
    <source>
        <dbReference type="ARBA" id="ARBA00023054"/>
    </source>
</evidence>
<dbReference type="InterPro" id="IPR000195">
    <property type="entry name" value="Rab-GAP-TBC_dom"/>
</dbReference>
<evidence type="ECO:0000313" key="14">
    <source>
        <dbReference type="Proteomes" id="UP000190312"/>
    </source>
</evidence>
<dbReference type="InterPro" id="IPR050302">
    <property type="entry name" value="Rab_GAP_TBC_domain"/>
</dbReference>
<feature type="compositionally biased region" description="Polar residues" evidence="11">
    <location>
        <begin position="498"/>
        <end position="512"/>
    </location>
</feature>
<feature type="compositionally biased region" description="Basic and acidic residues" evidence="11">
    <location>
        <begin position="431"/>
        <end position="443"/>
    </location>
</feature>
<dbReference type="GO" id="GO:0005737">
    <property type="term" value="C:cytoplasm"/>
    <property type="evidence" value="ECO:0007669"/>
    <property type="project" value="UniProtKB-SubCell"/>
</dbReference>
<feature type="compositionally biased region" description="Low complexity" evidence="11">
    <location>
        <begin position="726"/>
        <end position="742"/>
    </location>
</feature>
<evidence type="ECO:0000256" key="2">
    <source>
        <dbReference type="ARBA" id="ARBA00022448"/>
    </source>
</evidence>
<evidence type="ECO:0000256" key="1">
    <source>
        <dbReference type="ARBA" id="ARBA00004496"/>
    </source>
</evidence>
<evidence type="ECO:0000259" key="12">
    <source>
        <dbReference type="PROSITE" id="PS50086"/>
    </source>
</evidence>
<dbReference type="Gene3D" id="1.10.10.750">
    <property type="entry name" value="Ypt/Rab-GAP domain of gyp1p, domain 1"/>
    <property type="match status" value="1"/>
</dbReference>
<feature type="region of interest" description="Disordered" evidence="11">
    <location>
        <begin position="571"/>
        <end position="624"/>
    </location>
</feature>